<comment type="catalytic activity">
    <reaction evidence="4">
        <text>a 2'-deoxyadenosine in DNA + S-adenosyl-L-methionine = an N(6)-methyl-2'-deoxyadenosine in DNA + S-adenosyl-L-homocysteine + H(+)</text>
        <dbReference type="Rhea" id="RHEA:15197"/>
        <dbReference type="Rhea" id="RHEA-COMP:12418"/>
        <dbReference type="Rhea" id="RHEA-COMP:12419"/>
        <dbReference type="ChEBI" id="CHEBI:15378"/>
        <dbReference type="ChEBI" id="CHEBI:57856"/>
        <dbReference type="ChEBI" id="CHEBI:59789"/>
        <dbReference type="ChEBI" id="CHEBI:90615"/>
        <dbReference type="ChEBI" id="CHEBI:90616"/>
        <dbReference type="EC" id="2.1.1.72"/>
    </reaction>
</comment>
<evidence type="ECO:0000313" key="6">
    <source>
        <dbReference type="EMBL" id="SDX75179.1"/>
    </source>
</evidence>
<evidence type="ECO:0000256" key="2">
    <source>
        <dbReference type="ARBA" id="ARBA00022603"/>
    </source>
</evidence>
<dbReference type="InterPro" id="IPR050953">
    <property type="entry name" value="N4_N6_ade-DNA_methylase"/>
</dbReference>
<dbReference type="AlphaFoldDB" id="A0A1H3EBB4"/>
<keyword evidence="7" id="KW-1185">Reference proteome</keyword>
<dbReference type="GO" id="GO:0009007">
    <property type="term" value="F:site-specific DNA-methyltransferase (adenine-specific) activity"/>
    <property type="evidence" value="ECO:0007669"/>
    <property type="project" value="UniProtKB-EC"/>
</dbReference>
<dbReference type="GO" id="GO:0003676">
    <property type="term" value="F:nucleic acid binding"/>
    <property type="evidence" value="ECO:0007669"/>
    <property type="project" value="InterPro"/>
</dbReference>
<protein>
    <recommendedName>
        <fullName evidence="1">site-specific DNA-methyltransferase (adenine-specific)</fullName>
        <ecNumber evidence="1">2.1.1.72</ecNumber>
    </recommendedName>
</protein>
<dbReference type="PANTHER" id="PTHR33841">
    <property type="entry name" value="DNA METHYLTRANSFERASE YEEA-RELATED"/>
    <property type="match status" value="1"/>
</dbReference>
<evidence type="ECO:0000259" key="5">
    <source>
        <dbReference type="Pfam" id="PF20473"/>
    </source>
</evidence>
<dbReference type="Proteomes" id="UP000198672">
    <property type="component" value="Unassembled WGS sequence"/>
</dbReference>
<organism evidence="6 7">
    <name type="scientific">Allochromatium warmingii</name>
    <name type="common">Chromatium warmingii</name>
    <dbReference type="NCBI Taxonomy" id="61595"/>
    <lineage>
        <taxon>Bacteria</taxon>
        <taxon>Pseudomonadati</taxon>
        <taxon>Pseudomonadota</taxon>
        <taxon>Gammaproteobacteria</taxon>
        <taxon>Chromatiales</taxon>
        <taxon>Chromatiaceae</taxon>
        <taxon>Allochromatium</taxon>
    </lineage>
</organism>
<dbReference type="EMBL" id="FNOW01000012">
    <property type="protein sequence ID" value="SDX75179.1"/>
    <property type="molecule type" value="Genomic_DNA"/>
</dbReference>
<dbReference type="EC" id="2.1.1.72" evidence="1"/>
<proteinExistence type="predicted"/>
<dbReference type="Gene3D" id="3.40.50.150">
    <property type="entry name" value="Vaccinia Virus protein VP39"/>
    <property type="match status" value="1"/>
</dbReference>
<evidence type="ECO:0000256" key="1">
    <source>
        <dbReference type="ARBA" id="ARBA00011900"/>
    </source>
</evidence>
<sequence>GPHNVLGLEVNEFAAELARVTVWIGDIQWCRRNKYEPAMNPILRPLEGIAHRDALLNADGSEAEWPPADVIVGNPPFLGGSKKRRALGDAVFERLERVYSGRVPAGADLVCYWFEKARAQIESGQAQAAGLVATNSIRQPTNRPVLDRINQSTQIFHAWSDEPWINEGAAVRVSLIVFGNVNAGKNFLNGKSVTGINSDLTDKAVSSSGAELDFTKAVRLIENKIAFQGTKKYGDFDISGDLARSWLKEPNPNGCRNSDVVKPWLNGRSVTGRSSDTWIIDFGTNLPEEQAALYELPFEYISKNVKPYRDTVRREKTRARWWIHEEPRSGLRNAIKDIKRAIATPMTAKHRMFLWLDTCILPDQQLIIIARSDDTTFGILHSRFHELWSLRLCTWLGKGNDPRYTPTTTFETFPFPAGLTPADTKHGTETLDSGAISPIVADELKERARAIANAAHQLNTLRNNWLNPKEWVDWVITPEEQQAGFPSRPIAKPGHETALKQRTLTNLYNKPPAWLINAHCVLDIAVAQAYGWEDCTHELPDDVILQRLLALNLARNA</sequence>
<feature type="non-terminal residue" evidence="6">
    <location>
        <position position="1"/>
    </location>
</feature>
<dbReference type="STRING" id="61595.SAMN05421644_1121"/>
<dbReference type="PANTHER" id="PTHR33841:SF1">
    <property type="entry name" value="DNA METHYLTRANSFERASE A"/>
    <property type="match status" value="1"/>
</dbReference>
<dbReference type="GO" id="GO:0032259">
    <property type="term" value="P:methylation"/>
    <property type="evidence" value="ECO:0007669"/>
    <property type="project" value="UniProtKB-KW"/>
</dbReference>
<dbReference type="PROSITE" id="PS00092">
    <property type="entry name" value="N6_MTASE"/>
    <property type="match status" value="1"/>
</dbReference>
<gene>
    <name evidence="6" type="ORF">SAMN05421644_1121</name>
</gene>
<feature type="domain" description="MmeI-like DNA-methyltransferase" evidence="5">
    <location>
        <begin position="4"/>
        <end position="179"/>
    </location>
</feature>
<name>A0A1H3EBB4_ALLWA</name>
<keyword evidence="2" id="KW-0489">Methyltransferase</keyword>
<dbReference type="SUPFAM" id="SSF53335">
    <property type="entry name" value="S-adenosyl-L-methionine-dependent methyltransferases"/>
    <property type="match status" value="1"/>
</dbReference>
<dbReference type="InterPro" id="IPR046816">
    <property type="entry name" value="MmeI_Mtase"/>
</dbReference>
<evidence type="ECO:0000256" key="4">
    <source>
        <dbReference type="ARBA" id="ARBA00047942"/>
    </source>
</evidence>
<dbReference type="InterPro" id="IPR029063">
    <property type="entry name" value="SAM-dependent_MTases_sf"/>
</dbReference>
<reference evidence="7" key="1">
    <citation type="submission" date="2016-10" db="EMBL/GenBank/DDBJ databases">
        <authorList>
            <person name="Varghese N."/>
            <person name="Submissions S."/>
        </authorList>
    </citation>
    <scope>NUCLEOTIDE SEQUENCE [LARGE SCALE GENOMIC DNA]</scope>
    <source>
        <strain evidence="7">DSM 173</strain>
    </source>
</reference>
<dbReference type="InterPro" id="IPR002052">
    <property type="entry name" value="DNA_methylase_N6_adenine_CS"/>
</dbReference>
<evidence type="ECO:0000313" key="7">
    <source>
        <dbReference type="Proteomes" id="UP000198672"/>
    </source>
</evidence>
<keyword evidence="3" id="KW-0808">Transferase</keyword>
<evidence type="ECO:0000256" key="3">
    <source>
        <dbReference type="ARBA" id="ARBA00022679"/>
    </source>
</evidence>
<accession>A0A1H3EBB4</accession>
<dbReference type="Pfam" id="PF20473">
    <property type="entry name" value="MmeI_Mtase"/>
    <property type="match status" value="1"/>
</dbReference>